<gene>
    <name evidence="3" type="ORF">HXK03_08050</name>
</gene>
<feature type="domain" description="DUF2229" evidence="2">
    <location>
        <begin position="1"/>
        <end position="217"/>
    </location>
</feature>
<proteinExistence type="predicted"/>
<dbReference type="AlphaFoldDB" id="A0A929QZD8"/>
<feature type="non-terminal residue" evidence="3">
    <location>
        <position position="1"/>
    </location>
</feature>
<reference evidence="3" key="1">
    <citation type="submission" date="2020-04" db="EMBL/GenBank/DDBJ databases">
        <title>Deep metagenomics examines the oral microbiome during advanced dental caries in children, revealing novel taxa and co-occurrences with host molecules.</title>
        <authorList>
            <person name="Baker J.L."/>
            <person name="Morton J.T."/>
            <person name="Dinis M."/>
            <person name="Alvarez R."/>
            <person name="Tran N.C."/>
            <person name="Knight R."/>
            <person name="Edlund A."/>
        </authorList>
    </citation>
    <scope>NUCLEOTIDE SEQUENCE</scope>
    <source>
        <strain evidence="3">JCVI_32_bin.64</strain>
    </source>
</reference>
<dbReference type="InterPro" id="IPR018709">
    <property type="entry name" value="CoA_activase_DUF2229"/>
</dbReference>
<dbReference type="EMBL" id="JABZFZ010000502">
    <property type="protein sequence ID" value="MBF0940807.1"/>
    <property type="molecule type" value="Genomic_DNA"/>
</dbReference>
<sequence>PRVLGMYENYPFWFTMLTKLGFRVMISGRSNHALFEGGMESIPSENVCYPAKLVHGHIEALLKKGVTNIFYPCVAFEQGGGGADNCFNCPVVATYPEVIRNNMERLSDPGVRFISPFVNFSNREYLPAHLVGAFKEHGYDIPLEEMEAALDAAWEEDAAVKAEIRQKGRESLEWMRAHGVRGIVLAGRPYHLDPEINHGIPEVIVGLGMAVLTEDSVIDDRLERPLRVRDQWTYHSRLYEAAARVGDEPDLEMVQLNSFGCGVDAITADQVQEILEGRGDVHTVLKIDEVSNLGAARIRLRSLEAAVAERCAPAPRAAEAEAVREGTASEAAGREEAEAAAREGTASEAAAQEGAAPASSTALVSAAVDTALHEDPASAAAREERAGARAGHIEVRASFTKEMREAGYEILAPQMSPIHFRFLAPLLARSGLRVRLLERTSRRSTETGLKYVNNDSCYPAI</sequence>
<feature type="region of interest" description="Disordered" evidence="1">
    <location>
        <begin position="314"/>
        <end position="333"/>
    </location>
</feature>
<evidence type="ECO:0000256" key="1">
    <source>
        <dbReference type="SAM" id="MobiDB-lite"/>
    </source>
</evidence>
<name>A0A929QZD8_9ACTO</name>
<protein>
    <submittedName>
        <fullName evidence="3">2-hydroxyacyl-CoA dehydratase</fullName>
    </submittedName>
</protein>
<dbReference type="PANTHER" id="PTHR32329">
    <property type="entry name" value="BIFUNCTIONAL PROTEIN [INCLUDES 2-HYDROXYACYL-COA DEHYDRATASE (N-TER) AND ITS ACTIVATOR DOMAIN (C_TERM)-RELATED"/>
    <property type="match status" value="1"/>
</dbReference>
<dbReference type="PANTHER" id="PTHR32329:SF4">
    <property type="entry name" value="ACTIVATOR OF 2-HYDROXYACYL-COA DEHYDRATASE"/>
    <property type="match status" value="1"/>
</dbReference>
<dbReference type="Pfam" id="PF09989">
    <property type="entry name" value="DUF2229"/>
    <property type="match status" value="1"/>
</dbReference>
<accession>A0A929QZD8</accession>
<evidence type="ECO:0000313" key="4">
    <source>
        <dbReference type="Proteomes" id="UP000718630"/>
    </source>
</evidence>
<dbReference type="Proteomes" id="UP000718630">
    <property type="component" value="Unassembled WGS sequence"/>
</dbReference>
<comment type="caution">
    <text evidence="3">The sequence shown here is derived from an EMBL/GenBank/DDBJ whole genome shotgun (WGS) entry which is preliminary data.</text>
</comment>
<evidence type="ECO:0000313" key="3">
    <source>
        <dbReference type="EMBL" id="MBF0940807.1"/>
    </source>
</evidence>
<feature type="non-terminal residue" evidence="3">
    <location>
        <position position="461"/>
    </location>
</feature>
<dbReference type="InterPro" id="IPR051805">
    <property type="entry name" value="Dehydratase_Activator_Redct"/>
</dbReference>
<organism evidence="3 4">
    <name type="scientific">Schaalia georgiae</name>
    <dbReference type="NCBI Taxonomy" id="52768"/>
    <lineage>
        <taxon>Bacteria</taxon>
        <taxon>Bacillati</taxon>
        <taxon>Actinomycetota</taxon>
        <taxon>Actinomycetes</taxon>
        <taxon>Actinomycetales</taxon>
        <taxon>Actinomycetaceae</taxon>
        <taxon>Schaalia</taxon>
    </lineage>
</organism>
<evidence type="ECO:0000259" key="2">
    <source>
        <dbReference type="Pfam" id="PF09989"/>
    </source>
</evidence>